<name>A0A9X1VKX1_9FLAO</name>
<proteinExistence type="predicted"/>
<reference evidence="2" key="1">
    <citation type="submission" date="2022-02" db="EMBL/GenBank/DDBJ databases">
        <title>Polaribacter sp. MSW13, isolated from seawater.</title>
        <authorList>
            <person name="Kristyanto S."/>
            <person name="Jung J."/>
            <person name="Jeon C.O."/>
        </authorList>
    </citation>
    <scope>NUCLEOTIDE SEQUENCE</scope>
    <source>
        <strain evidence="2">MSW13</strain>
    </source>
</reference>
<feature type="domain" description="Glycosyl transferase family 1" evidence="1">
    <location>
        <begin position="171"/>
        <end position="324"/>
    </location>
</feature>
<evidence type="ECO:0000259" key="1">
    <source>
        <dbReference type="Pfam" id="PF00534"/>
    </source>
</evidence>
<evidence type="ECO:0000313" key="2">
    <source>
        <dbReference type="EMBL" id="MCI2228394.1"/>
    </source>
</evidence>
<dbReference type="Gene3D" id="3.40.50.2000">
    <property type="entry name" value="Glycogen Phosphorylase B"/>
    <property type="match status" value="2"/>
</dbReference>
<gene>
    <name evidence="2" type="ORF">MC378_04385</name>
</gene>
<comment type="caution">
    <text evidence="2">The sequence shown here is derived from an EMBL/GenBank/DDBJ whole genome shotgun (WGS) entry which is preliminary data.</text>
</comment>
<sequence length="353" mass="40926">MKKVAVVCNYILKPNRIGGMDRFFKLFDEQLKEQGFTVDWFFTDYTAFDFYKNLTIYSANNTSVENKFIEVSCNHHYDIIITHFTELCTKFYKDIQTYNPNSYVIAVDHNPRPLEGFSLKKRVKKRLAGILYSKYIHQFIGVSQYTVNHILNDYGTFLKKKTKVIYNGIDTDVFEKRTQENKNKFIVASHLRPSKGIQDLLKALSYLNPKLLENVIVDVYGEGAYKEELQRLTNEYKLQDKVSFKGSSSKLNELFCNYRYMIQPTYMECFSLSILESLSANIPVITTTVGGNLEVIENNKNGYIYAPGDCKALASILENIIIEKDSITENTSDLIEQEYNLEKMVKHHIKLLP</sequence>
<dbReference type="Pfam" id="PF00534">
    <property type="entry name" value="Glycos_transf_1"/>
    <property type="match status" value="1"/>
</dbReference>
<organism evidence="2 3">
    <name type="scientific">Polaribacter marinus</name>
    <dbReference type="NCBI Taxonomy" id="2916838"/>
    <lineage>
        <taxon>Bacteria</taxon>
        <taxon>Pseudomonadati</taxon>
        <taxon>Bacteroidota</taxon>
        <taxon>Flavobacteriia</taxon>
        <taxon>Flavobacteriales</taxon>
        <taxon>Flavobacteriaceae</taxon>
    </lineage>
</organism>
<dbReference type="SUPFAM" id="SSF53756">
    <property type="entry name" value="UDP-Glycosyltransferase/glycogen phosphorylase"/>
    <property type="match status" value="1"/>
</dbReference>
<dbReference type="PANTHER" id="PTHR12526:SF630">
    <property type="entry name" value="GLYCOSYLTRANSFERASE"/>
    <property type="match status" value="1"/>
</dbReference>
<dbReference type="InterPro" id="IPR001296">
    <property type="entry name" value="Glyco_trans_1"/>
</dbReference>
<dbReference type="GO" id="GO:0016757">
    <property type="term" value="F:glycosyltransferase activity"/>
    <property type="evidence" value="ECO:0007669"/>
    <property type="project" value="InterPro"/>
</dbReference>
<dbReference type="Proteomes" id="UP001139369">
    <property type="component" value="Unassembled WGS sequence"/>
</dbReference>
<dbReference type="CDD" id="cd03801">
    <property type="entry name" value="GT4_PimA-like"/>
    <property type="match status" value="1"/>
</dbReference>
<dbReference type="AlphaFoldDB" id="A0A9X1VKX1"/>
<dbReference type="PANTHER" id="PTHR12526">
    <property type="entry name" value="GLYCOSYLTRANSFERASE"/>
    <property type="match status" value="1"/>
</dbReference>
<keyword evidence="3" id="KW-1185">Reference proteome</keyword>
<accession>A0A9X1VKX1</accession>
<dbReference type="EMBL" id="JAKQYM010000002">
    <property type="protein sequence ID" value="MCI2228394.1"/>
    <property type="molecule type" value="Genomic_DNA"/>
</dbReference>
<dbReference type="RefSeq" id="WP_242177507.1">
    <property type="nucleotide sequence ID" value="NZ_JAKQYM010000002.1"/>
</dbReference>
<evidence type="ECO:0000313" key="3">
    <source>
        <dbReference type="Proteomes" id="UP001139369"/>
    </source>
</evidence>
<protein>
    <submittedName>
        <fullName evidence="2">Glycosyltransferase family 4 protein</fullName>
    </submittedName>
</protein>